<dbReference type="Pfam" id="PF02721">
    <property type="entry name" value="DUF223"/>
    <property type="match status" value="1"/>
</dbReference>
<dbReference type="PANTHER" id="PTHR47165:SF4">
    <property type="entry name" value="OS03G0429900 PROTEIN"/>
    <property type="match status" value="1"/>
</dbReference>
<evidence type="ECO:0000313" key="3">
    <source>
        <dbReference type="EMBL" id="KAK1401325.1"/>
    </source>
</evidence>
<protein>
    <recommendedName>
        <fullName evidence="2">Replication protein A 70 kDa DNA-binding subunit B/D first OB fold domain-containing protein</fullName>
    </recommendedName>
</protein>
<feature type="region of interest" description="Disordered" evidence="1">
    <location>
        <begin position="216"/>
        <end position="250"/>
    </location>
</feature>
<reference evidence="3" key="2">
    <citation type="submission" date="2023-05" db="EMBL/GenBank/DDBJ databases">
        <authorList>
            <person name="Schelkunov M.I."/>
        </authorList>
    </citation>
    <scope>NUCLEOTIDE SEQUENCE</scope>
    <source>
        <strain evidence="3">Hsosn_3</strain>
        <tissue evidence="3">Leaf</tissue>
    </source>
</reference>
<dbReference type="AlphaFoldDB" id="A0AAD8N4H0"/>
<dbReference type="EMBL" id="JAUIZM010000001">
    <property type="protein sequence ID" value="KAK1401325.1"/>
    <property type="molecule type" value="Genomic_DNA"/>
</dbReference>
<organism evidence="3 4">
    <name type="scientific">Heracleum sosnowskyi</name>
    <dbReference type="NCBI Taxonomy" id="360622"/>
    <lineage>
        <taxon>Eukaryota</taxon>
        <taxon>Viridiplantae</taxon>
        <taxon>Streptophyta</taxon>
        <taxon>Embryophyta</taxon>
        <taxon>Tracheophyta</taxon>
        <taxon>Spermatophyta</taxon>
        <taxon>Magnoliopsida</taxon>
        <taxon>eudicotyledons</taxon>
        <taxon>Gunneridae</taxon>
        <taxon>Pentapetalae</taxon>
        <taxon>asterids</taxon>
        <taxon>campanulids</taxon>
        <taxon>Apiales</taxon>
        <taxon>Apiaceae</taxon>
        <taxon>Apioideae</taxon>
        <taxon>apioid superclade</taxon>
        <taxon>Tordylieae</taxon>
        <taxon>Tordyliinae</taxon>
        <taxon>Heracleum</taxon>
    </lineage>
</organism>
<evidence type="ECO:0000313" key="4">
    <source>
        <dbReference type="Proteomes" id="UP001237642"/>
    </source>
</evidence>
<proteinExistence type="predicted"/>
<dbReference type="Gene3D" id="2.40.50.140">
    <property type="entry name" value="Nucleic acid-binding proteins"/>
    <property type="match status" value="3"/>
</dbReference>
<accession>A0AAD8N4H0</accession>
<gene>
    <name evidence="3" type="ORF">POM88_000930</name>
</gene>
<feature type="compositionally biased region" description="Polar residues" evidence="1">
    <location>
        <begin position="218"/>
        <end position="245"/>
    </location>
</feature>
<dbReference type="CDD" id="cd04480">
    <property type="entry name" value="RPA1_DBD_A_like"/>
    <property type="match status" value="1"/>
</dbReference>
<dbReference type="InterPro" id="IPR003871">
    <property type="entry name" value="RFA1B/D_OB_1st"/>
</dbReference>
<sequence>MFEKDLNEGDIYIISNFHVRDYIGDEFNRCVRTENHIYFADFTKVEKDSNVGLRIQDCSFDLFDLLDTEKMEEDKRFLCDVIGVIDDKPTLREYVTESNEEKTQLKFSITDGRCSRKVSFFGHLAKEVDDALKDSCENPVIIIIASVKCNTDLIIIYGRFKCQECGRIYPHPDKRFCTLCCDSTRGIAIVFNDREMRKLTGKTVFEVTLDEAQEMLEDNTTPSEATPTTGQSSTKSRARKSPQSSKEVDDENVPLKMLKFVKKEKVSHFAFMFTLPIPIQIASSVTITTFLKSVNKLPHFPYYIDITFLHTFTMSIQIFNNIKDVSPGSFNWNLKVRIVRFWRGVSRTGEEFKGFNILILDDKHDRMHAFIPGNLAEKFEEQIKVGKVYIIFNFIVKDYKAEDRFRCIDSNRQIILKNFTQIEEIHANDSLIPHNVFDFYDLNDLKVIANKNIYLPDIVGVMEKELPPLRRFKNCNGEPQCQLKFQITDGSTNVTFWDNLAEELEEEFNKNMEYPRIIIIASAKITSWKDTIEISNVTATKFYLNYNHHSVIELRKMLNTPLFSKYDFSSQKTEKLENLSVHEIHCLDETYIQASTIT</sequence>
<comment type="caution">
    <text evidence="3">The sequence shown here is derived from an EMBL/GenBank/DDBJ whole genome shotgun (WGS) entry which is preliminary data.</text>
</comment>
<reference evidence="3" key="1">
    <citation type="submission" date="2023-02" db="EMBL/GenBank/DDBJ databases">
        <title>Genome of toxic invasive species Heracleum sosnowskyi carries increased number of genes despite the absence of recent whole-genome duplications.</title>
        <authorList>
            <person name="Schelkunov M."/>
            <person name="Shtratnikova V."/>
            <person name="Makarenko M."/>
            <person name="Klepikova A."/>
            <person name="Omelchenko D."/>
            <person name="Novikova G."/>
            <person name="Obukhova E."/>
            <person name="Bogdanov V."/>
            <person name="Penin A."/>
            <person name="Logacheva M."/>
        </authorList>
    </citation>
    <scope>NUCLEOTIDE SEQUENCE</scope>
    <source>
        <strain evidence="3">Hsosn_3</strain>
        <tissue evidence="3">Leaf</tissue>
    </source>
</reference>
<keyword evidence="4" id="KW-1185">Reference proteome</keyword>
<dbReference type="Proteomes" id="UP001237642">
    <property type="component" value="Unassembled WGS sequence"/>
</dbReference>
<dbReference type="InterPro" id="IPR012340">
    <property type="entry name" value="NA-bd_OB-fold"/>
</dbReference>
<dbReference type="SUPFAM" id="SSF50249">
    <property type="entry name" value="Nucleic acid-binding proteins"/>
    <property type="match status" value="2"/>
</dbReference>
<evidence type="ECO:0000256" key="1">
    <source>
        <dbReference type="SAM" id="MobiDB-lite"/>
    </source>
</evidence>
<feature type="domain" description="Replication protein A 70 kDa DNA-binding subunit B/D first OB fold" evidence="2">
    <location>
        <begin position="319"/>
        <end position="400"/>
    </location>
</feature>
<name>A0AAD8N4H0_9APIA</name>
<dbReference type="PANTHER" id="PTHR47165">
    <property type="entry name" value="OS03G0429900 PROTEIN"/>
    <property type="match status" value="1"/>
</dbReference>
<evidence type="ECO:0000259" key="2">
    <source>
        <dbReference type="Pfam" id="PF02721"/>
    </source>
</evidence>